<dbReference type="InterPro" id="IPR002781">
    <property type="entry name" value="TM_pro_TauE-like"/>
</dbReference>
<dbReference type="Proteomes" id="UP001229244">
    <property type="component" value="Unassembled WGS sequence"/>
</dbReference>
<feature type="transmembrane region" description="Helical" evidence="8">
    <location>
        <begin position="80"/>
        <end position="100"/>
    </location>
</feature>
<keyword evidence="10" id="KW-1185">Reference proteome</keyword>
<dbReference type="RefSeq" id="WP_306886963.1">
    <property type="nucleotide sequence ID" value="NZ_JAUSUL010000004.1"/>
</dbReference>
<accession>A0AAE4AUE9</accession>
<evidence type="ECO:0000256" key="7">
    <source>
        <dbReference type="ARBA" id="ARBA00023136"/>
    </source>
</evidence>
<sequence length="254" mass="26581">MFADTPYTLFVIAVLLLLYLAGGFVKGAASFGQPMVTISLGVLFIPVPAAIAIAIVPAFLSNAVQAWGSWRAVSQLKPYAIFYLALVVGVVIGLSIFALLNQDALRAAIGCLLVVFALTQLLGVSPPLTPPPHRGVLAVTGLVSGVCAGTTSFVGFPSLPVLIAYRLDRALFALVTSIMFFITMSMLGGGLTLLGHFGPAELVVGILCCVPSFFGQRIGLRVRDRMSVIALRRLINVVLAAVGLVLAMRGLGIA</sequence>
<feature type="transmembrane region" description="Helical" evidence="8">
    <location>
        <begin position="136"/>
        <end position="159"/>
    </location>
</feature>
<dbReference type="Pfam" id="PF01925">
    <property type="entry name" value="TauE"/>
    <property type="match status" value="1"/>
</dbReference>
<evidence type="ECO:0000256" key="6">
    <source>
        <dbReference type="ARBA" id="ARBA00022989"/>
    </source>
</evidence>
<keyword evidence="7 8" id="KW-0472">Membrane</keyword>
<evidence type="ECO:0000313" key="10">
    <source>
        <dbReference type="Proteomes" id="UP001229244"/>
    </source>
</evidence>
<feature type="transmembrane region" description="Helical" evidence="8">
    <location>
        <begin position="171"/>
        <end position="191"/>
    </location>
</feature>
<dbReference type="EMBL" id="JAUSUL010000004">
    <property type="protein sequence ID" value="MDQ0317067.1"/>
    <property type="molecule type" value="Genomic_DNA"/>
</dbReference>
<dbReference type="AlphaFoldDB" id="A0AAE4AUE9"/>
<feature type="transmembrane region" description="Helical" evidence="8">
    <location>
        <begin position="6"/>
        <end position="25"/>
    </location>
</feature>
<evidence type="ECO:0000313" key="9">
    <source>
        <dbReference type="EMBL" id="MDQ0317067.1"/>
    </source>
</evidence>
<keyword evidence="6 8" id="KW-1133">Transmembrane helix</keyword>
<comment type="subcellular location">
    <subcellularLocation>
        <location evidence="1 8">Cell membrane</location>
        <topology evidence="1 8">Multi-pass membrane protein</topology>
    </subcellularLocation>
</comment>
<feature type="transmembrane region" description="Helical" evidence="8">
    <location>
        <begin position="234"/>
        <end position="253"/>
    </location>
</feature>
<feature type="transmembrane region" description="Helical" evidence="8">
    <location>
        <begin position="107"/>
        <end position="124"/>
    </location>
</feature>
<keyword evidence="3" id="KW-0813">Transport</keyword>
<feature type="transmembrane region" description="Helical" evidence="8">
    <location>
        <begin position="37"/>
        <end position="60"/>
    </location>
</feature>
<evidence type="ECO:0000256" key="3">
    <source>
        <dbReference type="ARBA" id="ARBA00022448"/>
    </source>
</evidence>
<evidence type="ECO:0000256" key="2">
    <source>
        <dbReference type="ARBA" id="ARBA00009142"/>
    </source>
</evidence>
<keyword evidence="4 8" id="KW-1003">Cell membrane</keyword>
<name>A0AAE4AUE9_9HYPH</name>
<dbReference type="PANTHER" id="PTHR30269">
    <property type="entry name" value="TRANSMEMBRANE PROTEIN YFCA"/>
    <property type="match status" value="1"/>
</dbReference>
<comment type="similarity">
    <text evidence="2 8">Belongs to the 4-toluene sulfonate uptake permease (TSUP) (TC 2.A.102) family.</text>
</comment>
<proteinExistence type="inferred from homology"/>
<evidence type="ECO:0000256" key="8">
    <source>
        <dbReference type="RuleBase" id="RU363041"/>
    </source>
</evidence>
<dbReference type="InterPro" id="IPR052017">
    <property type="entry name" value="TSUP"/>
</dbReference>
<evidence type="ECO:0000256" key="1">
    <source>
        <dbReference type="ARBA" id="ARBA00004651"/>
    </source>
</evidence>
<dbReference type="GO" id="GO:0005886">
    <property type="term" value="C:plasma membrane"/>
    <property type="evidence" value="ECO:0007669"/>
    <property type="project" value="UniProtKB-SubCell"/>
</dbReference>
<keyword evidence="5 8" id="KW-0812">Transmembrane</keyword>
<protein>
    <recommendedName>
        <fullName evidence="8">Probable membrane transporter protein</fullName>
    </recommendedName>
</protein>
<reference evidence="9" key="1">
    <citation type="submission" date="2023-07" db="EMBL/GenBank/DDBJ databases">
        <title>Genomic Encyclopedia of Type Strains, Phase IV (KMG-IV): sequencing the most valuable type-strain genomes for metagenomic binning, comparative biology and taxonomic classification.</title>
        <authorList>
            <person name="Goeker M."/>
        </authorList>
    </citation>
    <scope>NUCLEOTIDE SEQUENCE</scope>
    <source>
        <strain evidence="9">DSM 21202</strain>
    </source>
</reference>
<organism evidence="9 10">
    <name type="scientific">Amorphus orientalis</name>
    <dbReference type="NCBI Taxonomy" id="649198"/>
    <lineage>
        <taxon>Bacteria</taxon>
        <taxon>Pseudomonadati</taxon>
        <taxon>Pseudomonadota</taxon>
        <taxon>Alphaproteobacteria</taxon>
        <taxon>Hyphomicrobiales</taxon>
        <taxon>Amorphaceae</taxon>
        <taxon>Amorphus</taxon>
    </lineage>
</organism>
<comment type="caution">
    <text evidence="9">The sequence shown here is derived from an EMBL/GenBank/DDBJ whole genome shotgun (WGS) entry which is preliminary data.</text>
</comment>
<evidence type="ECO:0000256" key="5">
    <source>
        <dbReference type="ARBA" id="ARBA00022692"/>
    </source>
</evidence>
<dbReference type="PANTHER" id="PTHR30269:SF32">
    <property type="entry name" value="MEMBRANE TRANSPORTER PROTEIN-RELATED"/>
    <property type="match status" value="1"/>
</dbReference>
<feature type="transmembrane region" description="Helical" evidence="8">
    <location>
        <begin position="197"/>
        <end position="214"/>
    </location>
</feature>
<evidence type="ECO:0000256" key="4">
    <source>
        <dbReference type="ARBA" id="ARBA00022475"/>
    </source>
</evidence>
<gene>
    <name evidence="9" type="ORF">J2S73_003544</name>
</gene>